<evidence type="ECO:0000313" key="2">
    <source>
        <dbReference type="EMBL" id="KAK5101481.1"/>
    </source>
</evidence>
<feature type="compositionally biased region" description="Polar residues" evidence="1">
    <location>
        <begin position="1"/>
        <end position="18"/>
    </location>
</feature>
<proteinExistence type="predicted"/>
<reference evidence="2 3" key="1">
    <citation type="submission" date="2023-08" db="EMBL/GenBank/DDBJ databases">
        <title>Black Yeasts Isolated from many extreme environments.</title>
        <authorList>
            <person name="Coleine C."/>
            <person name="Stajich J.E."/>
            <person name="Selbmann L."/>
        </authorList>
    </citation>
    <scope>NUCLEOTIDE SEQUENCE [LARGE SCALE GENOMIC DNA]</scope>
    <source>
        <strain evidence="2 3">CCFEE 5885</strain>
    </source>
</reference>
<gene>
    <name evidence="2" type="ORF">LTR24_000537</name>
</gene>
<keyword evidence="3" id="KW-1185">Reference proteome</keyword>
<evidence type="ECO:0000313" key="3">
    <source>
        <dbReference type="Proteomes" id="UP001345013"/>
    </source>
</evidence>
<organism evidence="2 3">
    <name type="scientific">Lithohypha guttulata</name>
    <dbReference type="NCBI Taxonomy" id="1690604"/>
    <lineage>
        <taxon>Eukaryota</taxon>
        <taxon>Fungi</taxon>
        <taxon>Dikarya</taxon>
        <taxon>Ascomycota</taxon>
        <taxon>Pezizomycotina</taxon>
        <taxon>Eurotiomycetes</taxon>
        <taxon>Chaetothyriomycetidae</taxon>
        <taxon>Chaetothyriales</taxon>
        <taxon>Trichomeriaceae</taxon>
        <taxon>Lithohypha</taxon>
    </lineage>
</organism>
<protein>
    <submittedName>
        <fullName evidence="2">Uncharacterized protein</fullName>
    </submittedName>
</protein>
<dbReference type="EMBL" id="JAVRRG010000004">
    <property type="protein sequence ID" value="KAK5101481.1"/>
    <property type="molecule type" value="Genomic_DNA"/>
</dbReference>
<name>A0ABR0KN59_9EURO</name>
<accession>A0ABR0KN59</accession>
<sequence length="88" mass="9514">MSLDLNNTANESSAQSPKAPTKCPYHTTILDLTKFPSDNLQGKAAITRFLSEGPDEQPAIFNRPDNNKISTDKGCTCADKADRSASKL</sequence>
<evidence type="ECO:0000256" key="1">
    <source>
        <dbReference type="SAM" id="MobiDB-lite"/>
    </source>
</evidence>
<dbReference type="Proteomes" id="UP001345013">
    <property type="component" value="Unassembled WGS sequence"/>
</dbReference>
<feature type="region of interest" description="Disordered" evidence="1">
    <location>
        <begin position="53"/>
        <end position="72"/>
    </location>
</feature>
<feature type="region of interest" description="Disordered" evidence="1">
    <location>
        <begin position="1"/>
        <end position="23"/>
    </location>
</feature>
<comment type="caution">
    <text evidence="2">The sequence shown here is derived from an EMBL/GenBank/DDBJ whole genome shotgun (WGS) entry which is preliminary data.</text>
</comment>